<organism evidence="2 3">
    <name type="scientific">Loxostege sticticalis</name>
    <name type="common">Beet webworm moth</name>
    <dbReference type="NCBI Taxonomy" id="481309"/>
    <lineage>
        <taxon>Eukaryota</taxon>
        <taxon>Metazoa</taxon>
        <taxon>Ecdysozoa</taxon>
        <taxon>Arthropoda</taxon>
        <taxon>Hexapoda</taxon>
        <taxon>Insecta</taxon>
        <taxon>Pterygota</taxon>
        <taxon>Neoptera</taxon>
        <taxon>Endopterygota</taxon>
        <taxon>Lepidoptera</taxon>
        <taxon>Glossata</taxon>
        <taxon>Ditrysia</taxon>
        <taxon>Pyraloidea</taxon>
        <taxon>Crambidae</taxon>
        <taxon>Pyraustinae</taxon>
        <taxon>Loxostege</taxon>
    </lineage>
</organism>
<evidence type="ECO:0000313" key="3">
    <source>
        <dbReference type="Proteomes" id="UP001549920"/>
    </source>
</evidence>
<dbReference type="Proteomes" id="UP001549920">
    <property type="component" value="Unassembled WGS sequence"/>
</dbReference>
<feature type="compositionally biased region" description="Basic and acidic residues" evidence="1">
    <location>
        <begin position="162"/>
        <end position="173"/>
    </location>
</feature>
<proteinExistence type="predicted"/>
<accession>A0ABR3H9D1</accession>
<evidence type="ECO:0000256" key="1">
    <source>
        <dbReference type="SAM" id="MobiDB-lite"/>
    </source>
</evidence>
<reference evidence="2 3" key="1">
    <citation type="submission" date="2024-06" db="EMBL/GenBank/DDBJ databases">
        <title>A chromosome-level genome assembly of beet webworm, Loxostege sticticalis.</title>
        <authorList>
            <person name="Zhang Y."/>
        </authorList>
    </citation>
    <scope>NUCLEOTIDE SEQUENCE [LARGE SCALE GENOMIC DNA]</scope>
    <source>
        <strain evidence="2">AQ026</strain>
        <tissue evidence="2">Whole body</tissue>
    </source>
</reference>
<comment type="caution">
    <text evidence="2">The sequence shown here is derived from an EMBL/GenBank/DDBJ whole genome shotgun (WGS) entry which is preliminary data.</text>
</comment>
<feature type="region of interest" description="Disordered" evidence="1">
    <location>
        <begin position="162"/>
        <end position="186"/>
    </location>
</feature>
<name>A0ABR3H9D1_LOXSC</name>
<evidence type="ECO:0000313" key="2">
    <source>
        <dbReference type="EMBL" id="KAL0861269.1"/>
    </source>
</evidence>
<sequence>MIVKLHFLHRPTITNLGARPGYENNNKIVRAVRKNDVCRLKTTCTEQHANDGDILRLEKMTTDNGMPRDAKERRKSRQDDYTDCFDECEVKKRSGNMLQMTAELTTTYSGRDDTDKTWMRCRKPSTQYKEGDLVAIKRTQFGTGMKLKPKYLGPHRVSKVKHNDRYDVEKLESATEGPNKTSSSVDQMKPWPQISLFFILSQNY</sequence>
<protein>
    <submittedName>
        <fullName evidence="2">Uncharacterized protein</fullName>
    </submittedName>
</protein>
<keyword evidence="3" id="KW-1185">Reference proteome</keyword>
<feature type="compositionally biased region" description="Polar residues" evidence="1">
    <location>
        <begin position="176"/>
        <end position="186"/>
    </location>
</feature>
<dbReference type="EMBL" id="JBEUOH010000023">
    <property type="protein sequence ID" value="KAL0861269.1"/>
    <property type="molecule type" value="Genomic_DNA"/>
</dbReference>
<gene>
    <name evidence="2" type="ORF">ABMA27_008830</name>
</gene>